<protein>
    <recommendedName>
        <fullName evidence="3">Sacsin/Nov domain-containing protein</fullName>
    </recommendedName>
</protein>
<feature type="region of interest" description="Disordered" evidence="2">
    <location>
        <begin position="1423"/>
        <end position="1511"/>
    </location>
</feature>
<dbReference type="PANTHER" id="PTHR47839">
    <property type="entry name" value="DOMAIN PROTEIN, PUTATIVE (AFU_ORTHOLOGUE AFUA_6G04830)-RELATED"/>
    <property type="match status" value="1"/>
</dbReference>
<organism evidence="4 5">
    <name type="scientific">Rhizodiscina lignyota</name>
    <dbReference type="NCBI Taxonomy" id="1504668"/>
    <lineage>
        <taxon>Eukaryota</taxon>
        <taxon>Fungi</taxon>
        <taxon>Dikarya</taxon>
        <taxon>Ascomycota</taxon>
        <taxon>Pezizomycotina</taxon>
        <taxon>Dothideomycetes</taxon>
        <taxon>Pleosporomycetidae</taxon>
        <taxon>Aulographales</taxon>
        <taxon>Rhizodiscinaceae</taxon>
        <taxon>Rhizodiscina</taxon>
    </lineage>
</organism>
<dbReference type="Pfam" id="PF25794">
    <property type="entry name" value="SACS"/>
    <property type="match status" value="1"/>
</dbReference>
<sequence>MARNLDLSRLRDQTMGSGEDEEAVTVNTRALVDKILARYSGEYTTIRELIQNAADAKAAKVTIRLETVPSSTVPVPQTTDQSALLKHTILHHTMNRMVISNNGEPFQPADWARLKRIAEGNPDETKIGAFGVGFYSVFADCEEPFVVSGRKTMAFYWKNNSLFTKSGQLSPEQTTSDTQFLLNYRNTEAAVPDLLSLCKFLTTSLTFVDLEAIELILDDWTILSLKKIRAPGVAVPLPSDIKTKTQEGMMKIVSVVHQSTQLEATWMNVVGWTQGSQWQVVPTKADKSSQAVGGLSGLFSKFTKAANNMSTSRALKEKEAATAKAVEEDLGGVSKATAFLRTSTVNVQTYVKPQFARDLERATKKPPPKHTRIEILTSSYDEASAFAATLSGAAQHKAGDLFESVLTSKSGRVFIGFPTKQTTGLLCHISAPSVIPTVEREAIDLNAESVRTWNQEMLRVAGIACRISYAGDMADLKKDLARKMTASGNKTPSKEDLDAIVPAATHIFQQFTAQDTTPEARVGKIIQDAFWSCGSASMEILSTKGILPCLNVRILKEKLTFLDSIPSIPEKITQDANEFIYKLYTLGYLQELTVRDMQKELESRALDESQLSEFLKWAGKGLQSDELDAEVVHRLFGSAVVNLGSQSESEKASKSGSKSRILTLDQIETFQGLNKIPAHMPVPPTTMPFRLVSNIPRQHLESFGWTDLNVVPWLRFIVSNASPTSKPEETGVPNMCFDSDFASQVLVVLSKQWDTLSQSSKGTVVEMLSSMPVIPTKRGLKRPSEAYFTSVKIFDDLPTVTALQGTKEKFLVALGVRKTIEINVVFDRLLAKSSPTEEAKWSFADLIKYFVSVRDDIPKADLEKLKTAPICPVDEQSEGDNAKPRLVPVTELYQPEPDLKYLRLPLLKWEGLWRENSQEARFLKSIGLKPYPSVAELAVMMQKAGMAKDSRQYTVVLSYFVHKHHQNGYARAGTAHFANTPFLKMEGVAFPNMASPVNVYANPRSAVLGFSLLEASLRPHADKFGVVQDPELRLCAQRVINQPPRSRKAGEEVFGYLATRLPQIDETLVRQFSEAAIVPITMRTDEKGLAYRWMTPKTCFLGESETYGEIFDYVTFGDEGNLFLLRVGSKSEPNSLELAKMLVDSPAKILGILKEKKYLDLLRKLSENLQTLKADNELWRSMRSKPFLLAYRTVNESANNQKHLLDGSDDDDDDDKSVLEVLLQTAGRVVISDSIREYQHFREQLCIAPPDDALEAFYASLGVPLLSSLIVAEPRIGNPIRDNAGADKWTKQILERVRLFLFDYNKDNIHHDARWIEKSVTVVMVDSVSTRISLKGYQAAYSEKRTAFMAKEPSRSYKLYLTSKPNLYDVSGQLVPYLLKRPKKTDVMALEMIFFSDLRGLREKGYNVNRILKQKETEARLAEEYRQKQHEEERRQREQETSSVRDQTKRALEATTNGESPPPPYDDGAIPSTPSDRVKKSKAAAMPNMPGAFGSPEADTPESLKAIAKQQKSQSFLSRIGNQLGNQLGYNPNTNGSTIKAPQPQGVTNTGDINRNLASAIQACRSHDSNTVFSQPTTKQVQEANNGSYCDTTPGQNIAFFTNTSSGVKVYLANHILEMGGANSFATNELPGLERFAALLRDLVSVFELSPSSVHIFFDDDSRCIAFNMSGALFCNYQYFKQLHLPTIGMGGEQAVEALSYWWITLCHELAHNIERTHGPGHSFYTESFASTYFTRLMGKAAQY</sequence>
<name>A0A9P4M7S8_9PEZI</name>
<dbReference type="SUPFAM" id="SSF55874">
    <property type="entry name" value="ATPase domain of HSP90 chaperone/DNA topoisomerase II/histidine kinase"/>
    <property type="match status" value="1"/>
</dbReference>
<accession>A0A9P4M7S8</accession>
<feature type="coiled-coil region" evidence="1">
    <location>
        <begin position="1155"/>
        <end position="1182"/>
    </location>
</feature>
<dbReference type="Gene3D" id="3.30.565.10">
    <property type="entry name" value="Histidine kinase-like ATPase, C-terminal domain"/>
    <property type="match status" value="1"/>
</dbReference>
<feature type="domain" description="Sacsin/Nov" evidence="3">
    <location>
        <begin position="32"/>
        <end position="155"/>
    </location>
</feature>
<dbReference type="Proteomes" id="UP000799772">
    <property type="component" value="Unassembled WGS sequence"/>
</dbReference>
<dbReference type="OrthoDB" id="10031156at2759"/>
<proteinExistence type="predicted"/>
<evidence type="ECO:0000313" key="5">
    <source>
        <dbReference type="Proteomes" id="UP000799772"/>
    </source>
</evidence>
<dbReference type="PANTHER" id="PTHR47839:SF1">
    <property type="entry name" value="DOMAIN PROTEIN, PUTATIVE (AFU_ORTHOLOGUE AFUA_6G04830)-RELATED"/>
    <property type="match status" value="1"/>
</dbReference>
<dbReference type="InterPro" id="IPR036890">
    <property type="entry name" value="HATPase_C_sf"/>
</dbReference>
<feature type="compositionally biased region" description="Basic and acidic residues" evidence="2">
    <location>
        <begin position="1"/>
        <end position="12"/>
    </location>
</feature>
<gene>
    <name evidence="4" type="ORF">NA57DRAFT_58189</name>
</gene>
<dbReference type="InterPro" id="IPR022155">
    <property type="entry name" value="DUF3684"/>
</dbReference>
<feature type="compositionally biased region" description="Basic and acidic residues" evidence="2">
    <location>
        <begin position="1423"/>
        <end position="1440"/>
    </location>
</feature>
<evidence type="ECO:0000313" key="4">
    <source>
        <dbReference type="EMBL" id="KAF2097617.1"/>
    </source>
</evidence>
<dbReference type="EMBL" id="ML978128">
    <property type="protein sequence ID" value="KAF2097617.1"/>
    <property type="molecule type" value="Genomic_DNA"/>
</dbReference>
<keyword evidence="1" id="KW-0175">Coiled coil</keyword>
<keyword evidence="5" id="KW-1185">Reference proteome</keyword>
<dbReference type="NCBIfam" id="NF047352">
    <property type="entry name" value="P_loop_sacsin"/>
    <property type="match status" value="1"/>
</dbReference>
<evidence type="ECO:0000256" key="2">
    <source>
        <dbReference type="SAM" id="MobiDB-lite"/>
    </source>
</evidence>
<feature type="region of interest" description="Disordered" evidence="2">
    <location>
        <begin position="1"/>
        <end position="21"/>
    </location>
</feature>
<comment type="caution">
    <text evidence="4">The sequence shown here is derived from an EMBL/GenBank/DDBJ whole genome shotgun (WGS) entry which is preliminary data.</text>
</comment>
<evidence type="ECO:0000259" key="3">
    <source>
        <dbReference type="Pfam" id="PF25794"/>
    </source>
</evidence>
<dbReference type="InterPro" id="IPR058210">
    <property type="entry name" value="SACS/Nov_dom"/>
</dbReference>
<evidence type="ECO:0000256" key="1">
    <source>
        <dbReference type="SAM" id="Coils"/>
    </source>
</evidence>
<dbReference type="Pfam" id="PF12449">
    <property type="entry name" value="DUF3684"/>
    <property type="match status" value="1"/>
</dbReference>
<reference evidence="4" key="1">
    <citation type="journal article" date="2020" name="Stud. Mycol.">
        <title>101 Dothideomycetes genomes: a test case for predicting lifestyles and emergence of pathogens.</title>
        <authorList>
            <person name="Haridas S."/>
            <person name="Albert R."/>
            <person name="Binder M."/>
            <person name="Bloem J."/>
            <person name="Labutti K."/>
            <person name="Salamov A."/>
            <person name="Andreopoulos B."/>
            <person name="Baker S."/>
            <person name="Barry K."/>
            <person name="Bills G."/>
            <person name="Bluhm B."/>
            <person name="Cannon C."/>
            <person name="Castanera R."/>
            <person name="Culley D."/>
            <person name="Daum C."/>
            <person name="Ezra D."/>
            <person name="Gonzalez J."/>
            <person name="Henrissat B."/>
            <person name="Kuo A."/>
            <person name="Liang C."/>
            <person name="Lipzen A."/>
            <person name="Lutzoni F."/>
            <person name="Magnuson J."/>
            <person name="Mondo S."/>
            <person name="Nolan M."/>
            <person name="Ohm R."/>
            <person name="Pangilinan J."/>
            <person name="Park H.-J."/>
            <person name="Ramirez L."/>
            <person name="Alfaro M."/>
            <person name="Sun H."/>
            <person name="Tritt A."/>
            <person name="Yoshinaga Y."/>
            <person name="Zwiers L.-H."/>
            <person name="Turgeon B."/>
            <person name="Goodwin S."/>
            <person name="Spatafora J."/>
            <person name="Crous P."/>
            <person name="Grigoriev I."/>
        </authorList>
    </citation>
    <scope>NUCLEOTIDE SEQUENCE</scope>
    <source>
        <strain evidence="4">CBS 133067</strain>
    </source>
</reference>